<dbReference type="STRING" id="4615.A0A199UXV3"/>
<proteinExistence type="predicted"/>
<name>A0A199UXV3_ANACO</name>
<comment type="caution">
    <text evidence="1">The sequence shown here is derived from an EMBL/GenBank/DDBJ whole genome shotgun (WGS) entry which is preliminary data.</text>
</comment>
<keyword evidence="1" id="KW-0378">Hydrolase</keyword>
<sequence length="87" mass="9865">MGTIDDLHSEDAVQVTQHVASSQVLKQPPAEKVLNNLIYNYSPHIAGRRLIEASSNLVIQASVLFCCRKGYDEDLHLLRIYWKSLNE</sequence>
<dbReference type="EMBL" id="LSRQ01004333">
    <property type="protein sequence ID" value="OAY69613.1"/>
    <property type="molecule type" value="Genomic_DNA"/>
</dbReference>
<evidence type="ECO:0000313" key="1">
    <source>
        <dbReference type="EMBL" id="OAY69613.1"/>
    </source>
</evidence>
<reference evidence="1 2" key="1">
    <citation type="journal article" date="2016" name="DNA Res.">
        <title>The draft genome of MD-2 pineapple using hybrid error correction of long reads.</title>
        <authorList>
            <person name="Redwan R.M."/>
            <person name="Saidin A."/>
            <person name="Kumar S.V."/>
        </authorList>
    </citation>
    <scope>NUCLEOTIDE SEQUENCE [LARGE SCALE GENOMIC DNA]</scope>
    <source>
        <strain evidence="2">cv. MD2</strain>
        <tissue evidence="1">Leaf</tissue>
    </source>
</reference>
<dbReference type="GO" id="GO:0016787">
    <property type="term" value="F:hydrolase activity"/>
    <property type="evidence" value="ECO:0007669"/>
    <property type="project" value="UniProtKB-KW"/>
</dbReference>
<gene>
    <name evidence="1" type="ORF">ACMD2_24427</name>
</gene>
<evidence type="ECO:0000313" key="2">
    <source>
        <dbReference type="Proteomes" id="UP000092600"/>
    </source>
</evidence>
<organism evidence="1 2">
    <name type="scientific">Ananas comosus</name>
    <name type="common">Pineapple</name>
    <name type="synonym">Ananas ananas</name>
    <dbReference type="NCBI Taxonomy" id="4615"/>
    <lineage>
        <taxon>Eukaryota</taxon>
        <taxon>Viridiplantae</taxon>
        <taxon>Streptophyta</taxon>
        <taxon>Embryophyta</taxon>
        <taxon>Tracheophyta</taxon>
        <taxon>Spermatophyta</taxon>
        <taxon>Magnoliopsida</taxon>
        <taxon>Liliopsida</taxon>
        <taxon>Poales</taxon>
        <taxon>Bromeliaceae</taxon>
        <taxon>Bromelioideae</taxon>
        <taxon>Ananas</taxon>
    </lineage>
</organism>
<accession>A0A199UXV3</accession>
<dbReference type="AlphaFoldDB" id="A0A199UXV3"/>
<protein>
    <submittedName>
        <fullName evidence="1">Putative gamma-glutamyl hydrolase 3</fullName>
    </submittedName>
</protein>
<dbReference type="Proteomes" id="UP000092600">
    <property type="component" value="Unassembled WGS sequence"/>
</dbReference>